<dbReference type="Gene3D" id="3.10.180.10">
    <property type="entry name" value="2,3-Dihydroxybiphenyl 1,2-Dioxygenase, domain 1"/>
    <property type="match status" value="1"/>
</dbReference>
<dbReference type="AlphaFoldDB" id="A0A1M4VNB7"/>
<dbReference type="Proteomes" id="UP000184245">
    <property type="component" value="Unassembled WGS sequence"/>
</dbReference>
<protein>
    <submittedName>
        <fullName evidence="3">Methylmalonyl-CoA/ethylmalonyl-CoA epimerase</fullName>
    </submittedName>
</protein>
<dbReference type="STRING" id="1122155.SAMN02745158_01314"/>
<keyword evidence="1" id="KW-0479">Metal-binding</keyword>
<dbReference type="PROSITE" id="PS51819">
    <property type="entry name" value="VOC"/>
    <property type="match status" value="1"/>
</dbReference>
<dbReference type="Pfam" id="PF13669">
    <property type="entry name" value="Glyoxalase_4"/>
    <property type="match status" value="1"/>
</dbReference>
<dbReference type="GO" id="GO:0004493">
    <property type="term" value="F:methylmalonyl-CoA epimerase activity"/>
    <property type="evidence" value="ECO:0007669"/>
    <property type="project" value="TreeGrafter"/>
</dbReference>
<proteinExistence type="predicted"/>
<dbReference type="InterPro" id="IPR037523">
    <property type="entry name" value="VOC_core"/>
</dbReference>
<dbReference type="GO" id="GO:0046872">
    <property type="term" value="F:metal ion binding"/>
    <property type="evidence" value="ECO:0007669"/>
    <property type="project" value="UniProtKB-KW"/>
</dbReference>
<sequence>MKGMKLHHIGIVMTQPDRVQRFMEKFDLEEDYTEYVEAYQADCIFMRHREDDSAIELVVPKEGILTEYNNGKGGIHHIAFEVEDVSKVREEFEAKGLKMLEERAVKGAGDIIVNFLRPRHGEGILVEFVEKIKKM</sequence>
<gene>
    <name evidence="3" type="ORF">SAMN02745158_01314</name>
</gene>
<accession>A0A1M4VNB7</accession>
<dbReference type="InterPro" id="IPR029068">
    <property type="entry name" value="Glyas_Bleomycin-R_OHBP_Dase"/>
</dbReference>
<dbReference type="EMBL" id="FQVI01000004">
    <property type="protein sequence ID" value="SHE70428.1"/>
    <property type="molecule type" value="Genomic_DNA"/>
</dbReference>
<organism evidence="3 4">
    <name type="scientific">Lactonifactor longoviformis DSM 17459</name>
    <dbReference type="NCBI Taxonomy" id="1122155"/>
    <lineage>
        <taxon>Bacteria</taxon>
        <taxon>Bacillati</taxon>
        <taxon>Bacillota</taxon>
        <taxon>Clostridia</taxon>
        <taxon>Eubacteriales</taxon>
        <taxon>Clostridiaceae</taxon>
        <taxon>Lactonifactor</taxon>
    </lineage>
</organism>
<dbReference type="PANTHER" id="PTHR43048">
    <property type="entry name" value="METHYLMALONYL-COA EPIMERASE"/>
    <property type="match status" value="1"/>
</dbReference>
<name>A0A1M4VNB7_9CLOT</name>
<reference evidence="3 4" key="1">
    <citation type="submission" date="2016-11" db="EMBL/GenBank/DDBJ databases">
        <authorList>
            <person name="Jaros S."/>
            <person name="Januszkiewicz K."/>
            <person name="Wedrychowicz H."/>
        </authorList>
    </citation>
    <scope>NUCLEOTIDE SEQUENCE [LARGE SCALE GENOMIC DNA]</scope>
    <source>
        <strain evidence="3 4">DSM 17459</strain>
    </source>
</reference>
<evidence type="ECO:0000259" key="2">
    <source>
        <dbReference type="PROSITE" id="PS51819"/>
    </source>
</evidence>
<dbReference type="SUPFAM" id="SSF54593">
    <property type="entry name" value="Glyoxalase/Bleomycin resistance protein/Dihydroxybiphenyl dioxygenase"/>
    <property type="match status" value="1"/>
</dbReference>
<dbReference type="OrthoDB" id="9788468at2"/>
<keyword evidence="4" id="KW-1185">Reference proteome</keyword>
<dbReference type="GO" id="GO:0046491">
    <property type="term" value="P:L-methylmalonyl-CoA metabolic process"/>
    <property type="evidence" value="ECO:0007669"/>
    <property type="project" value="TreeGrafter"/>
</dbReference>
<evidence type="ECO:0000256" key="1">
    <source>
        <dbReference type="ARBA" id="ARBA00022723"/>
    </source>
</evidence>
<dbReference type="PANTHER" id="PTHR43048:SF3">
    <property type="entry name" value="METHYLMALONYL-COA EPIMERASE, MITOCHONDRIAL"/>
    <property type="match status" value="1"/>
</dbReference>
<evidence type="ECO:0000313" key="4">
    <source>
        <dbReference type="Proteomes" id="UP000184245"/>
    </source>
</evidence>
<dbReference type="RefSeq" id="WP_072850110.1">
    <property type="nucleotide sequence ID" value="NZ_FQVI01000004.1"/>
</dbReference>
<evidence type="ECO:0000313" key="3">
    <source>
        <dbReference type="EMBL" id="SHE70428.1"/>
    </source>
</evidence>
<feature type="domain" description="VOC" evidence="2">
    <location>
        <begin position="5"/>
        <end position="131"/>
    </location>
</feature>
<dbReference type="InterPro" id="IPR051785">
    <property type="entry name" value="MMCE/EMCE_epimerase"/>
</dbReference>